<gene>
    <name evidence="5" type="ORF">HCB06_01710</name>
</gene>
<proteinExistence type="predicted"/>
<dbReference type="Pfam" id="PF18449">
    <property type="entry name" value="Endotoxin_C2"/>
    <property type="match status" value="5"/>
</dbReference>
<evidence type="ECO:0000313" key="6">
    <source>
        <dbReference type="Proteomes" id="UP000529446"/>
    </source>
</evidence>
<feature type="domain" description="Pesticidal crystal protein Cry1Aa" evidence="4">
    <location>
        <begin position="493"/>
        <end position="552"/>
    </location>
</feature>
<dbReference type="InterPro" id="IPR046776">
    <property type="entry name" value="Pectate_lyase_5"/>
</dbReference>
<dbReference type="Gene3D" id="2.60.40.10">
    <property type="entry name" value="Immunoglobulins"/>
    <property type="match status" value="1"/>
</dbReference>
<feature type="domain" description="Bacterial Ig" evidence="3">
    <location>
        <begin position="415"/>
        <end position="486"/>
    </location>
</feature>
<feature type="chain" id="PRO_5030527152" description="Bacterial Ig domain-containing protein" evidence="2">
    <location>
        <begin position="35"/>
        <end position="1314"/>
    </location>
</feature>
<dbReference type="Proteomes" id="UP000529446">
    <property type="component" value="Unassembled WGS sequence"/>
</dbReference>
<feature type="signal peptide" evidence="2">
    <location>
        <begin position="1"/>
        <end position="34"/>
    </location>
</feature>
<feature type="domain" description="Pesticidal crystal protein Cry1Aa" evidence="4">
    <location>
        <begin position="756"/>
        <end position="817"/>
    </location>
</feature>
<feature type="coiled-coil region" evidence="1">
    <location>
        <begin position="732"/>
        <end position="762"/>
    </location>
</feature>
<evidence type="ECO:0000256" key="2">
    <source>
        <dbReference type="SAM" id="SignalP"/>
    </source>
</evidence>
<accession>A0A7X0YJ56</accession>
<comment type="caution">
    <text evidence="5">The sequence shown here is derived from an EMBL/GenBank/DDBJ whole genome shotgun (WGS) entry which is preliminary data.</text>
</comment>
<reference evidence="5 6" key="1">
    <citation type="submission" date="2020-03" db="EMBL/GenBank/DDBJ databases">
        <title>Soil Listeria distribution.</title>
        <authorList>
            <person name="Liao J."/>
            <person name="Wiedmann M."/>
        </authorList>
    </citation>
    <scope>NUCLEOTIDE SEQUENCE [LARGE SCALE GENOMIC DNA]</scope>
    <source>
        <strain evidence="5 6">FSL L7-0360</strain>
    </source>
</reference>
<feature type="domain" description="Pesticidal crystal protein Cry1Aa" evidence="4">
    <location>
        <begin position="831"/>
        <end position="893"/>
    </location>
</feature>
<keyword evidence="2" id="KW-0732">Signal</keyword>
<dbReference type="EMBL" id="JAARXI010000001">
    <property type="protein sequence ID" value="MBC2115324.1"/>
    <property type="molecule type" value="Genomic_DNA"/>
</dbReference>
<sequence length="1314" mass="138892">MKKQDLLKKGSSIALVATLVGSQLMTTIPFNVLAAENTANAQAVPYNAVTVSSWTELKAALTSAAVTDINMDADIKMAGHVIVTSTTKNIHGNNHTLDMAGYYVNLNSANTVALVEDLKITNTGIYSLFWSEANNIELTYRNVDHTGGQMSYIPYGHLIIEGTVTSHVSQEEVYEGRDLTIKDNATANFYSTSTGANPIIYLMTASGVLTVGKNATLTTRSKVASMVGDNNNTIMNYGTIDMQADTGKNISLYAGNVYLKDGSSLKTLTGEKTHESILVQNGSLFAESGSTLDVTSNSSETALQTGAMLKLAKGSNFSITNLSTGPALGSYSNATDVVMESGQGVSTWNVKNTTNPVPDASYPGLFNAQFTLSGYSAVTQTKMISNNALFASQFKSNNIGKITGGSFSSKAIATTTLDTVNSDTTTVTGTAEPGADVVLKVGTTVIGQGKAGDDGKYSITIPKQTEGATITATATWNSQTSDATAVVQKGTADQDAAKKAIDALFTDGTKTDIKPTTDAEAIKNAQDLLDKVQDPTVKETLQKDIDKAKELLAKKAVDELFKNDDPSGNAIKDTTDDQAIKDAQKAVDAVAPGTAKDELQSDVDKAKLLLQAEKDQASADQTQKAIAEYAVNQLFMDNDPKTDAIKTTTNQDAIDNAQKEIDKIKDPNLKKDAQKNLDRAQELLNQREADKAVDELFTDNNPANDTIKPTTDKDKINKAEELASKVTDPTVKDALDADIQKAKDLLAAQEAAEKAKQDAAREAVNKLFTGNNPANDTIKPETDKDKIKAAEDLASKVTDPAVKDALDADIQKAKDLLAAQERLADEVAAEEAAAKKAIDELFNSNDPTSGAIKPETDQTAIDKAKDLLDKVTDPAAKETLKKDLDKAQDLLNDRNTVVLAIPQLNPLTEAGTVFSGKLDVSKYNPGTIRISINNAPATIVAVDANGNFSYNIGNRKVGDVISVDYKDTKGLYNAATKAAITVTPAASNVTINPMTENDDTITGKTTPNAKVRYVVNGQAVNVGYADANGNYSMYIGKQKVGTVVGVELFDPSTNQYKAAVTTTVKAVNVTIQPMTNATDTVSGTAPANAKLRFLINGVAVNVGTADASGNYSKYVGTQLVGTTVAVEMLNPETGKYELAKSTTVTGAPKSTDYTVAPLTTDNDTLTGTAPANAKLRFSINGNLVSVITADASGNYSKFIGKQKADAVVSVELLNENTNQYTAPKAVTVTTGTGNATLAPVINTITEGQGVVTGTVPTSVTTVRVWVNGVAQTMVSATNGNFTWTNANLKAGDTVKVDYKDATQTWISAEKVVTK</sequence>
<feature type="domain" description="Bacterial Ig" evidence="3">
    <location>
        <begin position="988"/>
        <end position="1062"/>
    </location>
</feature>
<evidence type="ECO:0000313" key="5">
    <source>
        <dbReference type="EMBL" id="MBC2115324.1"/>
    </source>
</evidence>
<dbReference type="RefSeq" id="WP_185534927.1">
    <property type="nucleotide sequence ID" value="NZ_JAARXI010000001.1"/>
</dbReference>
<dbReference type="Pfam" id="PF17936">
    <property type="entry name" value="Big_6"/>
    <property type="match status" value="2"/>
</dbReference>
<keyword evidence="1" id="KW-0175">Coiled coil</keyword>
<feature type="domain" description="Pesticidal crystal protein Cry1Aa" evidence="4">
    <location>
        <begin position="624"/>
        <end position="685"/>
    </location>
</feature>
<protein>
    <recommendedName>
        <fullName evidence="7">Bacterial Ig domain-containing protein</fullName>
    </recommendedName>
</protein>
<feature type="domain" description="Pesticidal crystal protein Cry1Aa" evidence="4">
    <location>
        <begin position="553"/>
        <end position="611"/>
    </location>
</feature>
<evidence type="ECO:0008006" key="7">
    <source>
        <dbReference type="Google" id="ProtNLM"/>
    </source>
</evidence>
<dbReference type="InterPro" id="IPR013783">
    <property type="entry name" value="Ig-like_fold"/>
</dbReference>
<evidence type="ECO:0000259" key="3">
    <source>
        <dbReference type="Pfam" id="PF17936"/>
    </source>
</evidence>
<dbReference type="InterPro" id="IPR054544">
    <property type="entry name" value="Pest_crys_Cry1Aa_dom-IV"/>
</dbReference>
<evidence type="ECO:0000259" key="4">
    <source>
        <dbReference type="Pfam" id="PF18449"/>
    </source>
</evidence>
<name>A0A7X0YJ56_9LIST</name>
<dbReference type="Pfam" id="PF20585">
    <property type="entry name" value="Pectate_lyase_5"/>
    <property type="match status" value="1"/>
</dbReference>
<feature type="coiled-coil region" evidence="1">
    <location>
        <begin position="803"/>
        <end position="840"/>
    </location>
</feature>
<organism evidence="5 6">
    <name type="scientific">Listeria booriae</name>
    <dbReference type="NCBI Taxonomy" id="1552123"/>
    <lineage>
        <taxon>Bacteria</taxon>
        <taxon>Bacillati</taxon>
        <taxon>Bacillota</taxon>
        <taxon>Bacilli</taxon>
        <taxon>Bacillales</taxon>
        <taxon>Listeriaceae</taxon>
        <taxon>Listeria</taxon>
    </lineage>
</organism>
<dbReference type="InterPro" id="IPR041498">
    <property type="entry name" value="Big_6"/>
</dbReference>
<evidence type="ECO:0000256" key="1">
    <source>
        <dbReference type="SAM" id="Coils"/>
    </source>
</evidence>